<dbReference type="AlphaFoldDB" id="A0A3B0PMT6"/>
<accession>A0A3B0PMT6</accession>
<reference evidence="2" key="1">
    <citation type="submission" date="2018-06" db="EMBL/GenBank/DDBJ databases">
        <authorList>
            <consortium name="Pathogen Informatics"/>
        </authorList>
    </citation>
    <scope>NUCLEOTIDE SEQUENCE [LARGE SCALE GENOMIC DNA]</scope>
    <source>
        <strain evidence="2">NCTC10115</strain>
    </source>
</reference>
<proteinExistence type="predicted"/>
<dbReference type="EMBL" id="LS991952">
    <property type="protein sequence ID" value="SYV94924.1"/>
    <property type="molecule type" value="Genomic_DNA"/>
</dbReference>
<dbReference type="Proteomes" id="UP000260136">
    <property type="component" value="Chromosome"/>
</dbReference>
<feature type="non-terminal residue" evidence="1">
    <location>
        <position position="47"/>
    </location>
</feature>
<name>A0A3B0PMT6_MYCGL</name>
<evidence type="ECO:0000313" key="2">
    <source>
        <dbReference type="Proteomes" id="UP000260136"/>
    </source>
</evidence>
<organism evidence="1 2">
    <name type="scientific">Mycoplasmoides gallisepticum</name>
    <name type="common">Mycoplasma gallisepticum</name>
    <dbReference type="NCBI Taxonomy" id="2096"/>
    <lineage>
        <taxon>Bacteria</taxon>
        <taxon>Bacillati</taxon>
        <taxon>Mycoplasmatota</taxon>
        <taxon>Mycoplasmoidales</taxon>
        <taxon>Mycoplasmoidaceae</taxon>
        <taxon>Mycoplasmoides</taxon>
    </lineage>
</organism>
<evidence type="ECO:0000313" key="1">
    <source>
        <dbReference type="EMBL" id="SYV94924.1"/>
    </source>
</evidence>
<sequence>MINNKTAALRSLSDGLIEYDFRLRGSTTPSVSEYFLRANTTAGTYFW</sequence>
<gene>
    <name evidence="1" type="ORF">NCTC10115_01137</name>
</gene>
<protein>
    <submittedName>
        <fullName evidence="1">Uncharacterized protein</fullName>
    </submittedName>
</protein>